<protein>
    <submittedName>
        <fullName evidence="1">Uncharacterized protein</fullName>
    </submittedName>
</protein>
<sequence>MASNSGRQALQRARSFLTSNRKLQFQCNTTGMLPESSKTLPSISGRRNPRLLSRLPVELGGMQSLMPLHSVTASALLKSMLSSKVGQWGTLSEGFATPL</sequence>
<proteinExistence type="predicted"/>
<reference evidence="2" key="1">
    <citation type="journal article" date="2022" name="Mol. Ecol. Resour.">
        <title>The genomes of chicory, endive, great burdock and yacon provide insights into Asteraceae palaeo-polyploidization history and plant inulin production.</title>
        <authorList>
            <person name="Fan W."/>
            <person name="Wang S."/>
            <person name="Wang H."/>
            <person name="Wang A."/>
            <person name="Jiang F."/>
            <person name="Liu H."/>
            <person name="Zhao H."/>
            <person name="Xu D."/>
            <person name="Zhang Y."/>
        </authorList>
    </citation>
    <scope>NUCLEOTIDE SEQUENCE [LARGE SCALE GENOMIC DNA]</scope>
    <source>
        <strain evidence="2">cv. Punajuju</strain>
    </source>
</reference>
<gene>
    <name evidence="1" type="ORF">L2E82_19543</name>
</gene>
<evidence type="ECO:0000313" key="1">
    <source>
        <dbReference type="EMBL" id="KAI3768713.1"/>
    </source>
</evidence>
<reference evidence="1 2" key="2">
    <citation type="journal article" date="2022" name="Mol. Ecol. Resour.">
        <title>The genomes of chicory, endive, great burdock and yacon provide insights into Asteraceae paleo-polyploidization history and plant inulin production.</title>
        <authorList>
            <person name="Fan W."/>
            <person name="Wang S."/>
            <person name="Wang H."/>
            <person name="Wang A."/>
            <person name="Jiang F."/>
            <person name="Liu H."/>
            <person name="Zhao H."/>
            <person name="Xu D."/>
            <person name="Zhang Y."/>
        </authorList>
    </citation>
    <scope>NUCLEOTIDE SEQUENCE [LARGE SCALE GENOMIC DNA]</scope>
    <source>
        <strain evidence="2">cv. Punajuju</strain>
        <tissue evidence="1">Leaves</tissue>
    </source>
</reference>
<dbReference type="Proteomes" id="UP001055811">
    <property type="component" value="Linkage Group LG03"/>
</dbReference>
<dbReference type="EMBL" id="CM042011">
    <property type="protein sequence ID" value="KAI3768713.1"/>
    <property type="molecule type" value="Genomic_DNA"/>
</dbReference>
<name>A0ACB9FBH1_CICIN</name>
<comment type="caution">
    <text evidence="1">The sequence shown here is derived from an EMBL/GenBank/DDBJ whole genome shotgun (WGS) entry which is preliminary data.</text>
</comment>
<organism evidence="1 2">
    <name type="scientific">Cichorium intybus</name>
    <name type="common">Chicory</name>
    <dbReference type="NCBI Taxonomy" id="13427"/>
    <lineage>
        <taxon>Eukaryota</taxon>
        <taxon>Viridiplantae</taxon>
        <taxon>Streptophyta</taxon>
        <taxon>Embryophyta</taxon>
        <taxon>Tracheophyta</taxon>
        <taxon>Spermatophyta</taxon>
        <taxon>Magnoliopsida</taxon>
        <taxon>eudicotyledons</taxon>
        <taxon>Gunneridae</taxon>
        <taxon>Pentapetalae</taxon>
        <taxon>asterids</taxon>
        <taxon>campanulids</taxon>
        <taxon>Asterales</taxon>
        <taxon>Asteraceae</taxon>
        <taxon>Cichorioideae</taxon>
        <taxon>Cichorieae</taxon>
        <taxon>Cichoriinae</taxon>
        <taxon>Cichorium</taxon>
    </lineage>
</organism>
<evidence type="ECO:0000313" key="2">
    <source>
        <dbReference type="Proteomes" id="UP001055811"/>
    </source>
</evidence>
<accession>A0ACB9FBH1</accession>
<keyword evidence="2" id="KW-1185">Reference proteome</keyword>